<dbReference type="Pfam" id="PF07716">
    <property type="entry name" value="bZIP_2"/>
    <property type="match status" value="1"/>
</dbReference>
<dbReference type="GO" id="GO:0005634">
    <property type="term" value="C:nucleus"/>
    <property type="evidence" value="ECO:0007669"/>
    <property type="project" value="TreeGrafter"/>
</dbReference>
<dbReference type="GO" id="GO:0003677">
    <property type="term" value="F:DNA binding"/>
    <property type="evidence" value="ECO:0007669"/>
    <property type="project" value="UniProtKB-KW"/>
</dbReference>
<evidence type="ECO:0000256" key="3">
    <source>
        <dbReference type="ARBA" id="ARBA00023125"/>
    </source>
</evidence>
<evidence type="ECO:0000259" key="7">
    <source>
        <dbReference type="PROSITE" id="PS50217"/>
    </source>
</evidence>
<dbReference type="InterPro" id="IPR047229">
    <property type="entry name" value="NFIL3-like"/>
</dbReference>
<dbReference type="CDD" id="cd14694">
    <property type="entry name" value="bZIP_NFIL3"/>
    <property type="match status" value="1"/>
</dbReference>
<evidence type="ECO:0000256" key="5">
    <source>
        <dbReference type="ARBA" id="ARBA00023242"/>
    </source>
</evidence>
<dbReference type="InterPro" id="IPR004827">
    <property type="entry name" value="bZIP"/>
</dbReference>
<dbReference type="PANTHER" id="PTHR15284">
    <property type="entry name" value="NUCLEAR FACTOR INTERLEUKIN-3-REGULATED PROTEIN"/>
    <property type="match status" value="1"/>
</dbReference>
<name>A0A401PQZ0_SCYTO</name>
<comment type="similarity">
    <text evidence="1">Belongs to the bZIP family. NFIL3 subfamily.</text>
</comment>
<comment type="caution">
    <text evidence="8">The sequence shown here is derived from an EMBL/GenBank/DDBJ whole genome shotgun (WGS) entry which is preliminary data.</text>
</comment>
<dbReference type="OMA" id="GTRQIKH"/>
<evidence type="ECO:0000313" key="8">
    <source>
        <dbReference type="EMBL" id="GCB75546.1"/>
    </source>
</evidence>
<keyword evidence="9" id="KW-1185">Reference proteome</keyword>
<keyword evidence="4" id="KW-0804">Transcription</keyword>
<dbReference type="EMBL" id="BFAA01012500">
    <property type="protein sequence ID" value="GCB75546.1"/>
    <property type="molecule type" value="Genomic_DNA"/>
</dbReference>
<evidence type="ECO:0000256" key="1">
    <source>
        <dbReference type="ARBA" id="ARBA00006079"/>
    </source>
</evidence>
<evidence type="ECO:0000256" key="6">
    <source>
        <dbReference type="SAM" id="MobiDB-lite"/>
    </source>
</evidence>
<dbReference type="Gene3D" id="1.20.5.170">
    <property type="match status" value="1"/>
</dbReference>
<keyword evidence="3" id="KW-0238">DNA-binding</keyword>
<dbReference type="GO" id="GO:0003700">
    <property type="term" value="F:DNA-binding transcription factor activity"/>
    <property type="evidence" value="ECO:0007669"/>
    <property type="project" value="InterPro"/>
</dbReference>
<protein>
    <recommendedName>
        <fullName evidence="7">BZIP domain-containing protein</fullName>
    </recommendedName>
</protein>
<sequence>MSVLEPFQGVGEPKTDHLQGLTPAPRTLDLCTPRLSFADEAVSLLTNNSLLARSLLGTRQIKHKGANSMSRRKREFIPDEKKDNSYWDKRKKNNEAAKRSREKRRVNDIVLEQRVITLLEENARLKAELLALKFRFGLIKEPSEAPVAQNHPQPHRCISDVQPAFLPRSENVYAMQPVDSKSLPPRNQQFRAELGVEPESCVVSEDSGISTPGSSNVGSPVFFDDRLSDLDKFSPNHEDRYETQLSSSSDVEVDLGRMYPSESLKPTRSLELMEMVKSLPHKLRFKIGAGVEEGAEVDVKLKVVQMAMGSFGRGAPEPTVGQIREQQQGCYASALMPQADRGAAAGLALPTWRPHAGPLPDESKSGLNYRCMQGTAHLSAQGALRYPKDTLKEDSTYKSENSALKNQLASLSAEVAQLKKMFSQQMYSNLN</sequence>
<dbReference type="SMART" id="SM00338">
    <property type="entry name" value="BRLZ"/>
    <property type="match status" value="1"/>
</dbReference>
<gene>
    <name evidence="8" type="ORF">scyTo_0018228</name>
</gene>
<feature type="region of interest" description="Disordered" evidence="6">
    <location>
        <begin position="1"/>
        <end position="21"/>
    </location>
</feature>
<keyword evidence="2" id="KW-0805">Transcription regulation</keyword>
<dbReference type="SUPFAM" id="SSF57959">
    <property type="entry name" value="Leucine zipper domain"/>
    <property type="match status" value="1"/>
</dbReference>
<dbReference type="FunFam" id="1.20.5.170:FF:000025">
    <property type="entry name" value="nuclear factor interleukin-3-regulated protein-like"/>
    <property type="match status" value="1"/>
</dbReference>
<dbReference type="AlphaFoldDB" id="A0A401PQZ0"/>
<dbReference type="InterPro" id="IPR046347">
    <property type="entry name" value="bZIP_sf"/>
</dbReference>
<dbReference type="Proteomes" id="UP000288216">
    <property type="component" value="Unassembled WGS sequence"/>
</dbReference>
<dbReference type="PROSITE" id="PS50217">
    <property type="entry name" value="BZIP"/>
    <property type="match status" value="1"/>
</dbReference>
<organism evidence="8 9">
    <name type="scientific">Scyliorhinus torazame</name>
    <name type="common">Cloudy catshark</name>
    <name type="synonym">Catulus torazame</name>
    <dbReference type="NCBI Taxonomy" id="75743"/>
    <lineage>
        <taxon>Eukaryota</taxon>
        <taxon>Metazoa</taxon>
        <taxon>Chordata</taxon>
        <taxon>Craniata</taxon>
        <taxon>Vertebrata</taxon>
        <taxon>Chondrichthyes</taxon>
        <taxon>Elasmobranchii</taxon>
        <taxon>Galeomorphii</taxon>
        <taxon>Galeoidea</taxon>
        <taxon>Carcharhiniformes</taxon>
        <taxon>Scyliorhinidae</taxon>
        <taxon>Scyliorhinus</taxon>
    </lineage>
</organism>
<keyword evidence="5" id="KW-0539">Nucleus</keyword>
<dbReference type="InterPro" id="IPR047106">
    <property type="entry name" value="NFIL3-like_bZIP"/>
</dbReference>
<dbReference type="GO" id="GO:0007623">
    <property type="term" value="P:circadian rhythm"/>
    <property type="evidence" value="ECO:0007669"/>
    <property type="project" value="TreeGrafter"/>
</dbReference>
<reference evidence="8 9" key="1">
    <citation type="journal article" date="2018" name="Nat. Ecol. Evol.">
        <title>Shark genomes provide insights into elasmobranch evolution and the origin of vertebrates.</title>
        <authorList>
            <person name="Hara Y"/>
            <person name="Yamaguchi K"/>
            <person name="Onimaru K"/>
            <person name="Kadota M"/>
            <person name="Koyanagi M"/>
            <person name="Keeley SD"/>
            <person name="Tatsumi K"/>
            <person name="Tanaka K"/>
            <person name="Motone F"/>
            <person name="Kageyama Y"/>
            <person name="Nozu R"/>
            <person name="Adachi N"/>
            <person name="Nishimura O"/>
            <person name="Nakagawa R"/>
            <person name="Tanegashima C"/>
            <person name="Kiyatake I"/>
            <person name="Matsumoto R"/>
            <person name="Murakumo K"/>
            <person name="Nishida K"/>
            <person name="Terakita A"/>
            <person name="Kuratani S"/>
            <person name="Sato K"/>
            <person name="Hyodo S Kuraku.S."/>
        </authorList>
    </citation>
    <scope>NUCLEOTIDE SEQUENCE [LARGE SCALE GENOMIC DNA]</scope>
</reference>
<accession>A0A401PQZ0</accession>
<evidence type="ECO:0000256" key="4">
    <source>
        <dbReference type="ARBA" id="ARBA00023163"/>
    </source>
</evidence>
<proteinExistence type="inferred from homology"/>
<evidence type="ECO:0000256" key="2">
    <source>
        <dbReference type="ARBA" id="ARBA00023015"/>
    </source>
</evidence>
<dbReference type="OrthoDB" id="6151507at2759"/>
<dbReference type="STRING" id="75743.A0A401PQZ0"/>
<dbReference type="PANTHER" id="PTHR15284:SF6">
    <property type="entry name" value="HYPOTHETICAL LOC799271-RELATED"/>
    <property type="match status" value="1"/>
</dbReference>
<dbReference type="PROSITE" id="PS00036">
    <property type="entry name" value="BZIP_BASIC"/>
    <property type="match status" value="1"/>
</dbReference>
<evidence type="ECO:0000313" key="9">
    <source>
        <dbReference type="Proteomes" id="UP000288216"/>
    </source>
</evidence>
<feature type="domain" description="BZIP" evidence="7">
    <location>
        <begin position="83"/>
        <end position="133"/>
    </location>
</feature>